<reference evidence="2" key="1">
    <citation type="journal article" date="2024" name="Syst. Appl. Microbiol.">
        <title>First single-strain enrichments of Electrothrix cable bacteria, description of E. aestuarii sp. nov. and E. rattekaaiensis sp. nov., and proposal of a cable bacteria taxonomy following the rules of the SeqCode.</title>
        <authorList>
            <person name="Plum-Jensen L.E."/>
            <person name="Schramm A."/>
            <person name="Marshall I.P.G."/>
        </authorList>
    </citation>
    <scope>NUCLEOTIDE SEQUENCE</scope>
    <source>
        <strain evidence="2">Rat1</strain>
    </source>
</reference>
<dbReference type="KEGG" id="eaj:Q3M24_02965"/>
<organism evidence="2">
    <name type="scientific">Candidatus Electrothrix aestuarii</name>
    <dbReference type="NCBI Taxonomy" id="3062594"/>
    <lineage>
        <taxon>Bacteria</taxon>
        <taxon>Pseudomonadati</taxon>
        <taxon>Thermodesulfobacteriota</taxon>
        <taxon>Desulfobulbia</taxon>
        <taxon>Desulfobulbales</taxon>
        <taxon>Desulfobulbaceae</taxon>
        <taxon>Candidatus Electrothrix</taxon>
    </lineage>
</organism>
<keyword evidence="1" id="KW-1133">Transmembrane helix</keyword>
<feature type="transmembrane region" description="Helical" evidence="1">
    <location>
        <begin position="117"/>
        <end position="142"/>
    </location>
</feature>
<proteinExistence type="predicted"/>
<gene>
    <name evidence="2" type="ORF">Q3M24_02965</name>
</gene>
<sequence length="186" mass="20735">MSIKCPSCGEPLRPEQYNNDSQCANCSAPLLCTAYPALVRDKEIAHAEHIGDEKQASCFYHPVKQAVVDCAHCGRFLCALCDLEMGDVHICPTCLSRGKDQHNVIEQKQGRIRYDMLALVLAFWPLLLFMPFAVISAPVALYLTLRHYKTPLSLTPVTRWRFPVAALLAIAQLVGIGWGTYFLISL</sequence>
<dbReference type="AlphaFoldDB" id="A0AAU8LWX7"/>
<keyword evidence="1" id="KW-0812">Transmembrane</keyword>
<evidence type="ECO:0000256" key="1">
    <source>
        <dbReference type="SAM" id="Phobius"/>
    </source>
</evidence>
<feature type="transmembrane region" description="Helical" evidence="1">
    <location>
        <begin position="162"/>
        <end position="184"/>
    </location>
</feature>
<evidence type="ECO:0008006" key="3">
    <source>
        <dbReference type="Google" id="ProtNLM"/>
    </source>
</evidence>
<evidence type="ECO:0000313" key="2">
    <source>
        <dbReference type="EMBL" id="XCN73731.1"/>
    </source>
</evidence>
<dbReference type="EMBL" id="CP159373">
    <property type="protein sequence ID" value="XCN73731.1"/>
    <property type="molecule type" value="Genomic_DNA"/>
</dbReference>
<accession>A0AAU8LWX7</accession>
<reference evidence="2" key="2">
    <citation type="submission" date="2024-06" db="EMBL/GenBank/DDBJ databases">
        <authorList>
            <person name="Plum-Jensen L.E."/>
            <person name="Schramm A."/>
            <person name="Marshall I.P.G."/>
        </authorList>
    </citation>
    <scope>NUCLEOTIDE SEQUENCE</scope>
    <source>
        <strain evidence="2">Rat1</strain>
    </source>
</reference>
<protein>
    <recommendedName>
        <fullName evidence="3">B box-type domain-containing protein</fullName>
    </recommendedName>
</protein>
<name>A0AAU8LWX7_9BACT</name>
<keyword evidence="1" id="KW-0472">Membrane</keyword>